<evidence type="ECO:0000313" key="1">
    <source>
        <dbReference type="EMBL" id="RBP96403.1"/>
    </source>
</evidence>
<sequence length="32" mass="3847">MKQNYMKHILIQPILKEALSFMETLALKQRTQ</sequence>
<protein>
    <submittedName>
        <fullName evidence="1">Uncharacterized protein</fullName>
    </submittedName>
</protein>
<reference evidence="1 2" key="1">
    <citation type="submission" date="2018-06" db="EMBL/GenBank/DDBJ databases">
        <title>Freshwater and sediment microbial communities from various areas in North America, analyzing microbe dynamics in response to fracking.</title>
        <authorList>
            <person name="Lamendella R."/>
        </authorList>
    </citation>
    <scope>NUCLEOTIDE SEQUENCE [LARGE SCALE GENOMIC DNA]</scope>
    <source>
        <strain evidence="1 2">14_TX</strain>
    </source>
</reference>
<keyword evidence="2" id="KW-1185">Reference proteome</keyword>
<proteinExistence type="predicted"/>
<dbReference type="Proteomes" id="UP000252731">
    <property type="component" value="Unassembled WGS sequence"/>
</dbReference>
<evidence type="ECO:0000313" key="2">
    <source>
        <dbReference type="Proteomes" id="UP000252731"/>
    </source>
</evidence>
<comment type="caution">
    <text evidence="1">The sequence shown here is derived from an EMBL/GenBank/DDBJ whole genome shotgun (WGS) entry which is preliminary data.</text>
</comment>
<organism evidence="1 2">
    <name type="scientific">Cytobacillus firmus</name>
    <name type="common">Bacillus firmus</name>
    <dbReference type="NCBI Taxonomy" id="1399"/>
    <lineage>
        <taxon>Bacteria</taxon>
        <taxon>Bacillati</taxon>
        <taxon>Bacillota</taxon>
        <taxon>Bacilli</taxon>
        <taxon>Bacillales</taxon>
        <taxon>Bacillaceae</taxon>
        <taxon>Cytobacillus</taxon>
    </lineage>
</organism>
<dbReference type="AlphaFoldDB" id="A0A366K5J1"/>
<accession>A0A366K5J1</accession>
<name>A0A366K5J1_CYTFI</name>
<gene>
    <name evidence="1" type="ORF">DFO70_101209</name>
</gene>
<dbReference type="EMBL" id="QNSF01000001">
    <property type="protein sequence ID" value="RBP96403.1"/>
    <property type="molecule type" value="Genomic_DNA"/>
</dbReference>